<evidence type="ECO:0000313" key="2">
    <source>
        <dbReference type="EMBL" id="MBL0886363.1"/>
    </source>
</evidence>
<evidence type="ECO:0000256" key="1">
    <source>
        <dbReference type="SAM" id="MobiDB-lite"/>
    </source>
</evidence>
<gene>
    <name evidence="2" type="ORF">HGK34_08775</name>
</gene>
<name>A0ABS1LJQ2_9MICO</name>
<feature type="compositionally biased region" description="Basic and acidic residues" evidence="1">
    <location>
        <begin position="24"/>
        <end position="36"/>
    </location>
</feature>
<organism evidence="2 3">
    <name type="scientific">Myceligenerans indicum</name>
    <dbReference type="NCBI Taxonomy" id="2593663"/>
    <lineage>
        <taxon>Bacteria</taxon>
        <taxon>Bacillati</taxon>
        <taxon>Actinomycetota</taxon>
        <taxon>Actinomycetes</taxon>
        <taxon>Micrococcales</taxon>
        <taxon>Promicromonosporaceae</taxon>
        <taxon>Myceligenerans</taxon>
    </lineage>
</organism>
<protein>
    <submittedName>
        <fullName evidence="2">Uncharacterized protein</fullName>
    </submittedName>
</protein>
<keyword evidence="3" id="KW-1185">Reference proteome</keyword>
<accession>A0ABS1LJQ2</accession>
<feature type="region of interest" description="Disordered" evidence="1">
    <location>
        <begin position="1"/>
        <end position="37"/>
    </location>
</feature>
<evidence type="ECO:0000313" key="3">
    <source>
        <dbReference type="Proteomes" id="UP000675409"/>
    </source>
</evidence>
<comment type="caution">
    <text evidence="2">The sequence shown here is derived from an EMBL/GenBank/DDBJ whole genome shotgun (WGS) entry which is preliminary data.</text>
</comment>
<dbReference type="EMBL" id="JABBYC010000011">
    <property type="protein sequence ID" value="MBL0886363.1"/>
    <property type="molecule type" value="Genomic_DNA"/>
</dbReference>
<dbReference type="Proteomes" id="UP000675409">
    <property type="component" value="Unassembled WGS sequence"/>
</dbReference>
<sequence length="170" mass="18479">MPTEANGAPEEEAAQETQDALAGTRDRPLKKGEARQISEQSAFTISFGETESYGEDCLSVPVKAQVDWEILEEQMKSNGKDTTNISSIPFFSVTTAFVTEDGKSYDSMRGDACMDAFLALDESLTSVQEIYPPATAATDIRFIQVPEDERAGGAWVAENSLGEKVFGEAY</sequence>
<reference evidence="2 3" key="1">
    <citation type="journal article" date="2021" name="Arch. Microbiol.">
        <title>Myceligenerans indicum sp. nov., an actinobacterium isolated from mangrove sediment of Sundarbans, India.</title>
        <authorList>
            <person name="Asha K."/>
            <person name="Bhadury P."/>
        </authorList>
    </citation>
    <scope>NUCLEOTIDE SEQUENCE [LARGE SCALE GENOMIC DNA]</scope>
    <source>
        <strain evidence="2 3">I2</strain>
    </source>
</reference>
<proteinExistence type="predicted"/>
<dbReference type="RefSeq" id="WP_201846221.1">
    <property type="nucleotide sequence ID" value="NZ_JABBYC010000011.1"/>
</dbReference>